<keyword evidence="2 3" id="KW-0413">Isomerase</keyword>
<dbReference type="SUPFAM" id="SSF51351">
    <property type="entry name" value="Triosephosphate isomerase (TIM)"/>
    <property type="match status" value="1"/>
</dbReference>
<dbReference type="Gene3D" id="3.20.20.70">
    <property type="entry name" value="Aldolase class I"/>
    <property type="match status" value="1"/>
</dbReference>
<evidence type="ECO:0000313" key="4">
    <source>
        <dbReference type="EMBL" id="RRJ15691.1"/>
    </source>
</evidence>
<dbReference type="UniPathway" id="UPA00138"/>
<name>A0A3P3Q370_9FIRM</name>
<dbReference type="CDD" id="cd00311">
    <property type="entry name" value="TIM"/>
    <property type="match status" value="1"/>
</dbReference>
<comment type="pathway">
    <text evidence="3">Carbohydrate biosynthesis; gluconeogenesis.</text>
</comment>
<evidence type="ECO:0000313" key="5">
    <source>
        <dbReference type="Proteomes" id="UP000276982"/>
    </source>
</evidence>
<dbReference type="PANTHER" id="PTHR21139">
    <property type="entry name" value="TRIOSEPHOSPHATE ISOMERASE"/>
    <property type="match status" value="1"/>
</dbReference>
<dbReference type="InterPro" id="IPR020861">
    <property type="entry name" value="Triosephosphate_isomerase_AS"/>
</dbReference>
<dbReference type="PROSITE" id="PS51440">
    <property type="entry name" value="TIM_2"/>
    <property type="match status" value="1"/>
</dbReference>
<comment type="pathway">
    <text evidence="3">Carbohydrate degradation; glycolysis; D-glyceraldehyde 3-phosphate from glycerone phosphate: step 1/1.</text>
</comment>
<keyword evidence="3" id="KW-0324">Glycolysis</keyword>
<dbReference type="InterPro" id="IPR035990">
    <property type="entry name" value="TIM_sf"/>
</dbReference>
<dbReference type="GO" id="GO:0006094">
    <property type="term" value="P:gluconeogenesis"/>
    <property type="evidence" value="ECO:0007669"/>
    <property type="project" value="UniProtKB-UniPathway"/>
</dbReference>
<keyword evidence="3" id="KW-0312">Gluconeogenesis</keyword>
<dbReference type="GO" id="GO:0004807">
    <property type="term" value="F:triose-phosphate isomerase activity"/>
    <property type="evidence" value="ECO:0007669"/>
    <property type="project" value="UniProtKB-UniRule"/>
</dbReference>
<comment type="similarity">
    <text evidence="1 3">Belongs to the triosephosphate isomerase family.</text>
</comment>
<dbReference type="UniPathway" id="UPA00109">
    <property type="reaction ID" value="UER00189"/>
</dbReference>
<dbReference type="PANTHER" id="PTHR21139:SF42">
    <property type="entry name" value="TRIOSEPHOSPHATE ISOMERASE"/>
    <property type="match status" value="1"/>
</dbReference>
<dbReference type="Proteomes" id="UP000276982">
    <property type="component" value="Unassembled WGS sequence"/>
</dbReference>
<evidence type="ECO:0000256" key="1">
    <source>
        <dbReference type="ARBA" id="ARBA00007422"/>
    </source>
</evidence>
<reference evidence="4 5" key="1">
    <citation type="submission" date="2018-11" db="EMBL/GenBank/DDBJ databases">
        <title>Genome sequencing of Lachnoanaerobaculum orale DSM 24553T.</title>
        <authorList>
            <person name="Kook J.-K."/>
            <person name="Park S.-N."/>
            <person name="Lim Y.K."/>
        </authorList>
    </citation>
    <scope>NUCLEOTIDE SEQUENCE [LARGE SCALE GENOMIC DNA]</scope>
    <source>
        <strain evidence="4 5">DSM 24553</strain>
    </source>
</reference>
<accession>A0A3P3Q370</accession>
<keyword evidence="3" id="KW-0963">Cytoplasm</keyword>
<comment type="catalytic activity">
    <reaction evidence="3">
        <text>D-glyceraldehyde 3-phosphate = dihydroxyacetone phosphate</text>
        <dbReference type="Rhea" id="RHEA:18585"/>
        <dbReference type="ChEBI" id="CHEBI:57642"/>
        <dbReference type="ChEBI" id="CHEBI:59776"/>
        <dbReference type="EC" id="5.3.1.1"/>
    </reaction>
</comment>
<dbReference type="NCBIfam" id="TIGR00419">
    <property type="entry name" value="tim"/>
    <property type="match status" value="1"/>
</dbReference>
<comment type="caution">
    <text evidence="4">The sequence shown here is derived from an EMBL/GenBank/DDBJ whole genome shotgun (WGS) entry which is preliminary data.</text>
</comment>
<evidence type="ECO:0000256" key="3">
    <source>
        <dbReference type="RuleBase" id="RU363013"/>
    </source>
</evidence>
<dbReference type="EC" id="5.3.1.1" evidence="3"/>
<evidence type="ECO:0000256" key="2">
    <source>
        <dbReference type="ARBA" id="ARBA00023235"/>
    </source>
</evidence>
<dbReference type="InterPro" id="IPR013785">
    <property type="entry name" value="Aldolase_TIM"/>
</dbReference>
<comment type="subcellular location">
    <subcellularLocation>
        <location evidence="3">Cytoplasm</location>
    </subcellularLocation>
</comment>
<keyword evidence="5" id="KW-1185">Reference proteome</keyword>
<dbReference type="AlphaFoldDB" id="A0A3P3Q370"/>
<organism evidence="4 5">
    <name type="scientific">Lachnoanaerobaculum orale</name>
    <dbReference type="NCBI Taxonomy" id="979627"/>
    <lineage>
        <taxon>Bacteria</taxon>
        <taxon>Bacillati</taxon>
        <taxon>Bacillota</taxon>
        <taxon>Clostridia</taxon>
        <taxon>Lachnospirales</taxon>
        <taxon>Lachnospiraceae</taxon>
        <taxon>Lachnoanaerobaculum</taxon>
    </lineage>
</organism>
<proteinExistence type="inferred from homology"/>
<dbReference type="PROSITE" id="PS00171">
    <property type="entry name" value="TIM_1"/>
    <property type="match status" value="1"/>
</dbReference>
<dbReference type="InterPro" id="IPR000652">
    <property type="entry name" value="Triosephosphate_isomerase"/>
</dbReference>
<dbReference type="RefSeq" id="WP_124950584.1">
    <property type="nucleotide sequence ID" value="NZ_CAJPLI010000024.1"/>
</dbReference>
<dbReference type="EMBL" id="RRCM01000001">
    <property type="protein sequence ID" value="RRJ15691.1"/>
    <property type="molecule type" value="Genomic_DNA"/>
</dbReference>
<dbReference type="GO" id="GO:0005829">
    <property type="term" value="C:cytosol"/>
    <property type="evidence" value="ECO:0007669"/>
    <property type="project" value="TreeGrafter"/>
</dbReference>
<dbReference type="GO" id="GO:0019563">
    <property type="term" value="P:glycerol catabolic process"/>
    <property type="evidence" value="ECO:0007669"/>
    <property type="project" value="TreeGrafter"/>
</dbReference>
<comment type="subunit">
    <text evidence="3">Homodimer.</text>
</comment>
<sequence length="267" mass="30040">MKKIYFGTNLKMYKNIQQTVDYLKTLANETAELDRKRYELFVIPSYTALPGATESISQEQVILGAQNMAWEEEGQFTGEVSPKMLEELGINLVMIGHSERRHIFHETDDEENKKVICGVKNGFIVLLCIGETDKDKMDGVSNEVLRSQLIRGLKGIKKEDAGKIWIAYEPVWAIGVNGKPASEEYANAKHKVIRECLLEIFGNYGEDVPILYGGSVNPQNANSLIVQPYIDGLFVGRSAWNAKEFAQLIFNTICKLENSKGINDESR</sequence>
<dbReference type="GO" id="GO:0006096">
    <property type="term" value="P:glycolytic process"/>
    <property type="evidence" value="ECO:0007669"/>
    <property type="project" value="UniProtKB-UniRule"/>
</dbReference>
<dbReference type="Pfam" id="PF00121">
    <property type="entry name" value="TIM"/>
    <property type="match status" value="1"/>
</dbReference>
<protein>
    <recommendedName>
        <fullName evidence="3">Triosephosphate isomerase</fullName>
        <ecNumber evidence="3">5.3.1.1</ecNumber>
    </recommendedName>
</protein>
<dbReference type="GO" id="GO:0046166">
    <property type="term" value="P:glyceraldehyde-3-phosphate biosynthetic process"/>
    <property type="evidence" value="ECO:0007669"/>
    <property type="project" value="TreeGrafter"/>
</dbReference>
<gene>
    <name evidence="4" type="ORF">EHW90_01190</name>
</gene>